<name>A0A6G9VPK5_9BACT</name>
<accession>A0A6G9VPK5</accession>
<organism evidence="3 4">
    <name type="scientific">Sulfurospirillum diekertiae</name>
    <dbReference type="NCBI Taxonomy" id="1854492"/>
    <lineage>
        <taxon>Bacteria</taxon>
        <taxon>Pseudomonadati</taxon>
        <taxon>Campylobacterota</taxon>
        <taxon>Epsilonproteobacteria</taxon>
        <taxon>Campylobacterales</taxon>
        <taxon>Sulfurospirillaceae</taxon>
        <taxon>Sulfurospirillum</taxon>
    </lineage>
</organism>
<dbReference type="GO" id="GO:0016020">
    <property type="term" value="C:membrane"/>
    <property type="evidence" value="ECO:0007669"/>
    <property type="project" value="InterPro"/>
</dbReference>
<proteinExistence type="inferred from homology"/>
<dbReference type="PROSITE" id="PS50111">
    <property type="entry name" value="CHEMOTAXIS_TRANSDUC_2"/>
    <property type="match status" value="1"/>
</dbReference>
<sequence>MSISKQLLVMLAVAILATCTIFGISFTKMEQVYAETNYSNVNTLPSVFVLDESMQIAYRLRLAIWQHISQTDIAGMDKVEANMQALNQKLNEALKSYDAFISDDKDKEFLDKDHKAVEAYNVLLKQIITLSRANNHSDLNTLLANSTEVITNFTQAFEEHMKFNFELAKVSANHASDVKNSAAIMMVVIAIASAVALLLFGLTIRRNIIQGVHIIRDSVVSFVQHKELKFRIHYEKKNELKDISDSFNILITTLEQTIVDAKNSSSENASVSHELSTTSMQIGRNAEKSTTIVENTIQEIATIKTFVQETAMLSEAMKKSITDAGQRLDNAKNEVVSLRNEVGLASEAETALASKLEQMSSDAEQVKQILTVISDIADQTNLLALNAAIEAARAGEHGRGFAVVADEVRKLAERTQNSLTEINATINVIVQSIVDSSEQMGRNAKNIRRLADVSTGVEETIVGTTGVMEESVTSVTTSAANSIRIASDTDRIVTMVSNINVLTSENARSVEEIAAAADHLSKLAENLNEKLNQFKS</sequence>
<evidence type="ECO:0000256" key="2">
    <source>
        <dbReference type="ARBA" id="ARBA00029447"/>
    </source>
</evidence>
<reference evidence="3 4" key="1">
    <citation type="journal article" date="2017" name="Environ. Sci. Technol.">
        <title>Organohalide Respiration with Chlorinated Ethenes under Low pH Conditions.</title>
        <authorList>
            <person name="Yang Y."/>
            <person name="Capiro N.L."/>
            <person name="Marcet T.F."/>
            <person name="Yan J."/>
            <person name="Pennell K.D."/>
            <person name="Loffler F.E."/>
        </authorList>
    </citation>
    <scope>NUCLEOTIDE SEQUENCE [LARGE SCALE GENOMIC DNA]</scope>
    <source>
        <strain evidence="3 4">ACSDCE</strain>
    </source>
</reference>
<dbReference type="SUPFAM" id="SSF58104">
    <property type="entry name" value="Methyl-accepting chemotaxis protein (MCP) signaling domain"/>
    <property type="match status" value="1"/>
</dbReference>
<evidence type="ECO:0000313" key="3">
    <source>
        <dbReference type="EMBL" id="QIR75068.1"/>
    </source>
</evidence>
<dbReference type="InterPro" id="IPR024478">
    <property type="entry name" value="HlyB_4HB_MCP"/>
</dbReference>
<dbReference type="Proteomes" id="UP000502831">
    <property type="component" value="Chromosome"/>
</dbReference>
<comment type="similarity">
    <text evidence="2">Belongs to the methyl-accepting chemotaxis (MCP) protein family.</text>
</comment>
<dbReference type="Gene3D" id="1.10.287.950">
    <property type="entry name" value="Methyl-accepting chemotaxis protein"/>
    <property type="match status" value="1"/>
</dbReference>
<dbReference type="Pfam" id="PF12729">
    <property type="entry name" value="4HB_MCP_1"/>
    <property type="match status" value="1"/>
</dbReference>
<dbReference type="RefSeq" id="WP_167749195.1">
    <property type="nucleotide sequence ID" value="NZ_CP039734.2"/>
</dbReference>
<dbReference type="GO" id="GO:0006935">
    <property type="term" value="P:chemotaxis"/>
    <property type="evidence" value="ECO:0007669"/>
    <property type="project" value="InterPro"/>
</dbReference>
<dbReference type="Pfam" id="PF00015">
    <property type="entry name" value="MCPsignal"/>
    <property type="match status" value="1"/>
</dbReference>
<gene>
    <name evidence="3" type="ORF">FA584_02085</name>
</gene>
<dbReference type="InterPro" id="IPR004089">
    <property type="entry name" value="MCPsignal_dom"/>
</dbReference>
<dbReference type="EMBL" id="CP039734">
    <property type="protein sequence ID" value="QIR75068.1"/>
    <property type="molecule type" value="Genomic_DNA"/>
</dbReference>
<protein>
    <submittedName>
        <fullName evidence="3">Methyl-accepting chemotaxis protein</fullName>
    </submittedName>
</protein>
<dbReference type="SMART" id="SM00283">
    <property type="entry name" value="MA"/>
    <property type="match status" value="1"/>
</dbReference>
<dbReference type="GO" id="GO:0004888">
    <property type="term" value="F:transmembrane signaling receptor activity"/>
    <property type="evidence" value="ECO:0007669"/>
    <property type="project" value="InterPro"/>
</dbReference>
<dbReference type="PANTHER" id="PTHR32089">
    <property type="entry name" value="METHYL-ACCEPTING CHEMOTAXIS PROTEIN MCPB"/>
    <property type="match status" value="1"/>
</dbReference>
<keyword evidence="1" id="KW-0807">Transducer</keyword>
<dbReference type="GO" id="GO:0007165">
    <property type="term" value="P:signal transduction"/>
    <property type="evidence" value="ECO:0007669"/>
    <property type="project" value="UniProtKB-KW"/>
</dbReference>
<evidence type="ECO:0000256" key="1">
    <source>
        <dbReference type="ARBA" id="ARBA00023224"/>
    </source>
</evidence>
<dbReference type="InterPro" id="IPR004090">
    <property type="entry name" value="Chemotax_Me-accpt_rcpt"/>
</dbReference>
<dbReference type="PANTHER" id="PTHR32089:SF112">
    <property type="entry name" value="LYSOZYME-LIKE PROTEIN-RELATED"/>
    <property type="match status" value="1"/>
</dbReference>
<dbReference type="PRINTS" id="PR00260">
    <property type="entry name" value="CHEMTRNSDUCR"/>
</dbReference>
<evidence type="ECO:0000313" key="4">
    <source>
        <dbReference type="Proteomes" id="UP000502831"/>
    </source>
</evidence>
<dbReference type="AlphaFoldDB" id="A0A6G9VPK5"/>